<reference evidence="3 4" key="1">
    <citation type="submission" date="2016-10" db="EMBL/GenBank/DDBJ databases">
        <authorList>
            <person name="de Groot N.N."/>
        </authorList>
    </citation>
    <scope>NUCLEOTIDE SEQUENCE [LARGE SCALE GENOMIC DNA]</scope>
    <source>
        <strain evidence="3 4">CGMCC 1.10449</strain>
    </source>
</reference>
<gene>
    <name evidence="3" type="ORF">SAMN05216231_1564</name>
</gene>
<organism evidence="3 4">
    <name type="scientific">Virgibacillus salinus</name>
    <dbReference type="NCBI Taxonomy" id="553311"/>
    <lineage>
        <taxon>Bacteria</taxon>
        <taxon>Bacillati</taxon>
        <taxon>Bacillota</taxon>
        <taxon>Bacilli</taxon>
        <taxon>Bacillales</taxon>
        <taxon>Bacillaceae</taxon>
        <taxon>Virgibacillus</taxon>
    </lineage>
</organism>
<dbReference type="Pfam" id="PF20918">
    <property type="entry name" value="SPOCS_spoVID-N"/>
    <property type="match status" value="1"/>
</dbReference>
<dbReference type="EMBL" id="FNKD01000002">
    <property type="protein sequence ID" value="SDQ45978.1"/>
    <property type="molecule type" value="Genomic_DNA"/>
</dbReference>
<dbReference type="AlphaFoldDB" id="A0A1H1B1Y5"/>
<accession>A0A1H1B1Y5</accession>
<dbReference type="SMART" id="SM00257">
    <property type="entry name" value="LysM"/>
    <property type="match status" value="1"/>
</dbReference>
<keyword evidence="4" id="KW-1185">Reference proteome</keyword>
<evidence type="ECO:0000256" key="1">
    <source>
        <dbReference type="SAM" id="MobiDB-lite"/>
    </source>
</evidence>
<feature type="region of interest" description="Disordered" evidence="1">
    <location>
        <begin position="180"/>
        <end position="262"/>
    </location>
</feature>
<feature type="compositionally biased region" description="Low complexity" evidence="1">
    <location>
        <begin position="238"/>
        <end position="248"/>
    </location>
</feature>
<dbReference type="Pfam" id="PF01476">
    <property type="entry name" value="LysM"/>
    <property type="match status" value="1"/>
</dbReference>
<dbReference type="InterPro" id="IPR018392">
    <property type="entry name" value="LysM"/>
</dbReference>
<dbReference type="InterPro" id="IPR036779">
    <property type="entry name" value="LysM_dom_sf"/>
</dbReference>
<evidence type="ECO:0000313" key="4">
    <source>
        <dbReference type="Proteomes" id="UP000199444"/>
    </source>
</evidence>
<dbReference type="InterPro" id="IPR048862">
    <property type="entry name" value="SPOCS_spoVID_N"/>
</dbReference>
<evidence type="ECO:0000313" key="3">
    <source>
        <dbReference type="EMBL" id="SDQ45978.1"/>
    </source>
</evidence>
<evidence type="ECO:0000259" key="2">
    <source>
        <dbReference type="PROSITE" id="PS51782"/>
    </source>
</evidence>
<proteinExistence type="predicted"/>
<dbReference type="RefSeq" id="WP_092492419.1">
    <property type="nucleotide sequence ID" value="NZ_FNKD01000002.1"/>
</dbReference>
<dbReference type="CDD" id="cd00118">
    <property type="entry name" value="LysM"/>
    <property type="match status" value="1"/>
</dbReference>
<feature type="compositionally biased region" description="Polar residues" evidence="1">
    <location>
        <begin position="184"/>
        <end position="195"/>
    </location>
</feature>
<dbReference type="Proteomes" id="UP000199444">
    <property type="component" value="Unassembled WGS sequence"/>
</dbReference>
<feature type="domain" description="LysM" evidence="2">
    <location>
        <begin position="284"/>
        <end position="327"/>
    </location>
</feature>
<dbReference type="PROSITE" id="PS51782">
    <property type="entry name" value="LYSM"/>
    <property type="match status" value="1"/>
</dbReference>
<sequence length="332" mass="38199">MSNNREVFSFDLNESLYFEEGQEVAEMLGISLDPEISIQPFNDFISIRGVIELQGSYQKEVFSNVEAEDTLDFDDYHSRRYVEKVVELDNGQSEFTHRFPVEISVPTYRVADLNDVTVNIESFDYEIPNQSQLKLSSRIEIHGISDQTEVAPGKVIETGNEFLPPREEETFEFDIKAENEASEPDSQFTPENAPTLSPEVEESVSPEKERWKSKKSQSLAEFFKKEPVESSPEDESSQESSTLNYTESDYMEESYESRSSETKDVSYLADMFRSDDDDRYAKMRLCIVQNTDTVESIAKRYQIPALQLVKQNNLSDDSLEEGQLLYIPFKKN</sequence>
<dbReference type="Gene3D" id="3.10.350.10">
    <property type="entry name" value="LysM domain"/>
    <property type="match status" value="1"/>
</dbReference>
<dbReference type="SUPFAM" id="SSF54106">
    <property type="entry name" value="LysM domain"/>
    <property type="match status" value="1"/>
</dbReference>
<dbReference type="STRING" id="553311.SAMN05216231_1564"/>
<protein>
    <submittedName>
        <fullName evidence="3">Stage VI sporulation protein D</fullName>
    </submittedName>
</protein>
<name>A0A1H1B1Y5_9BACI</name>